<proteinExistence type="predicted"/>
<sequence>MTVKLFQYTQTKDISLERAIKEVKQSYLNHTRAIF</sequence>
<accession>A0A380DWD7</accession>
<evidence type="ECO:0000313" key="2">
    <source>
        <dbReference type="Proteomes" id="UP000254502"/>
    </source>
</evidence>
<dbReference type="Proteomes" id="UP000254502">
    <property type="component" value="Unassembled WGS sequence"/>
</dbReference>
<gene>
    <name evidence="1" type="ORF">NCTC5664_02023</name>
</gene>
<evidence type="ECO:0000313" key="1">
    <source>
        <dbReference type="EMBL" id="SUK51273.1"/>
    </source>
</evidence>
<protein>
    <submittedName>
        <fullName evidence="1">Uncharacterized protein</fullName>
    </submittedName>
</protein>
<dbReference type="AlphaFoldDB" id="A0A380DWD7"/>
<reference evidence="1 2" key="1">
    <citation type="submission" date="2018-06" db="EMBL/GenBank/DDBJ databases">
        <authorList>
            <consortium name="Pathogen Informatics"/>
            <person name="Doyle S."/>
        </authorList>
    </citation>
    <scope>NUCLEOTIDE SEQUENCE [LARGE SCALE GENOMIC DNA]</scope>
    <source>
        <strain evidence="1 2">NCTC5664</strain>
    </source>
</reference>
<name>A0A380DWD7_STAAU</name>
<organism evidence="1 2">
    <name type="scientific">Staphylococcus aureus</name>
    <dbReference type="NCBI Taxonomy" id="1280"/>
    <lineage>
        <taxon>Bacteria</taxon>
        <taxon>Bacillati</taxon>
        <taxon>Bacillota</taxon>
        <taxon>Bacilli</taxon>
        <taxon>Bacillales</taxon>
        <taxon>Staphylococcaceae</taxon>
        <taxon>Staphylococcus</taxon>
    </lineage>
</organism>
<dbReference type="EMBL" id="UHAQ01000002">
    <property type="protein sequence ID" value="SUK51273.1"/>
    <property type="molecule type" value="Genomic_DNA"/>
</dbReference>